<dbReference type="GO" id="GO:0008184">
    <property type="term" value="F:glycogen phosphorylase activity"/>
    <property type="evidence" value="ECO:0007669"/>
    <property type="project" value="InterPro"/>
</dbReference>
<dbReference type="FunFam" id="3.40.50.2000:FF:000807">
    <property type="entry name" value="Alpha-glucan phosphorylase 2, cytosolic"/>
    <property type="match status" value="1"/>
</dbReference>
<evidence type="ECO:0000256" key="11">
    <source>
        <dbReference type="RuleBase" id="RU000587"/>
    </source>
</evidence>
<evidence type="ECO:0000256" key="1">
    <source>
        <dbReference type="ARBA" id="ARBA00001275"/>
    </source>
</evidence>
<keyword evidence="5 11" id="KW-0328">Glycosyltransferase</keyword>
<dbReference type="FunFam" id="3.40.50.2000:FF:000003">
    <property type="entry name" value="Alpha-1,4 glucan phosphorylase"/>
    <property type="match status" value="1"/>
</dbReference>
<dbReference type="GO" id="GO:0005980">
    <property type="term" value="P:glycogen catabolic process"/>
    <property type="evidence" value="ECO:0007669"/>
    <property type="project" value="TreeGrafter"/>
</dbReference>
<dbReference type="NCBIfam" id="TIGR02093">
    <property type="entry name" value="P_ylase"/>
    <property type="match status" value="1"/>
</dbReference>
<dbReference type="EC" id="2.4.1.1" evidence="11"/>
<comment type="similarity">
    <text evidence="3 11">Belongs to the glycogen phosphorylase family.</text>
</comment>
<dbReference type="GO" id="GO:0005737">
    <property type="term" value="C:cytoplasm"/>
    <property type="evidence" value="ECO:0007669"/>
    <property type="project" value="TreeGrafter"/>
</dbReference>
<evidence type="ECO:0000256" key="10">
    <source>
        <dbReference type="PIRSR" id="PIRSR000460-1"/>
    </source>
</evidence>
<comment type="function">
    <text evidence="11">Allosteric enzyme that catalyzes the rate-limiting step in glycogen catabolism, the phosphorolytic cleavage of glycogen to produce glucose-1-phosphate, and plays a central role in maintaining cellular and organismal glucose homeostasis.</text>
</comment>
<keyword evidence="8 11" id="KW-0119">Carbohydrate metabolism</keyword>
<evidence type="ECO:0000256" key="7">
    <source>
        <dbReference type="ARBA" id="ARBA00022898"/>
    </source>
</evidence>
<dbReference type="Pfam" id="PF00343">
    <property type="entry name" value="Phosphorylase"/>
    <property type="match status" value="1"/>
</dbReference>
<evidence type="ECO:0000256" key="5">
    <source>
        <dbReference type="ARBA" id="ARBA00022676"/>
    </source>
</evidence>
<evidence type="ECO:0000256" key="2">
    <source>
        <dbReference type="ARBA" id="ARBA00001933"/>
    </source>
</evidence>
<dbReference type="AlphaFoldDB" id="A0A1Q9JL82"/>
<keyword evidence="4" id="KW-0021">Allosteric enzyme</keyword>
<evidence type="ECO:0000256" key="8">
    <source>
        <dbReference type="ARBA" id="ARBA00023277"/>
    </source>
</evidence>
<dbReference type="Gene3D" id="3.40.50.2000">
    <property type="entry name" value="Glycogen Phosphorylase B"/>
    <property type="match status" value="2"/>
</dbReference>
<name>A0A1Q9JL82_9FIRM</name>
<proteinExistence type="inferred from homology"/>
<dbReference type="InterPro" id="IPR011833">
    <property type="entry name" value="Glycg_phsphrylas"/>
</dbReference>
<keyword evidence="7 10" id="KW-0663">Pyridoxal phosphate</keyword>
<evidence type="ECO:0000256" key="3">
    <source>
        <dbReference type="ARBA" id="ARBA00006047"/>
    </source>
</evidence>
<evidence type="ECO:0000256" key="9">
    <source>
        <dbReference type="ARBA" id="ARBA00025174"/>
    </source>
</evidence>
<dbReference type="CDD" id="cd04300">
    <property type="entry name" value="GT35_Glycogen_Phosphorylase"/>
    <property type="match status" value="1"/>
</dbReference>
<keyword evidence="13" id="KW-1185">Reference proteome</keyword>
<dbReference type="SUPFAM" id="SSF53756">
    <property type="entry name" value="UDP-Glycosyltransferase/glycogen phosphorylase"/>
    <property type="match status" value="1"/>
</dbReference>
<dbReference type="InterPro" id="IPR000811">
    <property type="entry name" value="Glyco_trans_35"/>
</dbReference>
<dbReference type="PANTHER" id="PTHR11468">
    <property type="entry name" value="GLYCOGEN PHOSPHORYLASE"/>
    <property type="match status" value="1"/>
</dbReference>
<sequence>MLEVREEAKLKDRLNTVLEYDLHTTPEEADAQQMYKALARVVNEQLRRRYIDFKKTKEKAEQKDDVKKVYYICMEYLMGQSLRNNLFNLDEMDEVQEILKGSDLTLEEIFDCEPDAGLGNGGLGRLAACFLSTMTTDGYDATGFSLRYEYGLFKQKIVDGWQVELPDNWLPGGHVWLNENADDPFNVTFYGTYQEYWTEEGLKFNLENSQVVQAVPYDMYISGYETKTTNKLRLWKAVDSDGFDMATFNSGDFTRAAQKNNSAEVITKVLYPADNIEEGKELRLKQQYFMVSASCQNIVRDHYKTYGTLDNFHKKNVIHINDTHPALSIPELMRIFMDDYGCSWDYAWERVVNTVSYTNHTVLAEALEKWNDSLVRGLMPRIYVIIQEINRRFRDEMNQKFPGDWGKIDYISPLGDNQVRMANLAVLGSHRVNGVSALHSKILQDDLFHDFYLADPDKFTNVTNGIAYRRWLCQANPGLAELLDETIGSDYRTDYHRLADFERFVRDETVLDRLEEIKHANKVRFAGRVKSAQGVDLDPDSVFVVQAKRLHEYKRQLLNALRIISRYQALKADPNLDMRPETYLFAAKSAPNYYLAKSVIQLISKISEEIEQDPRIREKLKVVFLENYSVSMAEHLMPAADISEQISTAGKEASGTGNMKLMINGAVTIGTMDGANVEIYDAVGPENIFIFGKRVEEIRKILSEGYSSGAVYSGDPVLKAAVDRLSEGFAGMSFQNLKDYLLQPGYSIADPYMCLLDFADYCRVHDEMFAAYEDRRRWNSMSVVNIAKAYRFAADSSIQNYADQIWNTRPVWPV</sequence>
<evidence type="ECO:0000256" key="6">
    <source>
        <dbReference type="ARBA" id="ARBA00022679"/>
    </source>
</evidence>
<dbReference type="GO" id="GO:0030170">
    <property type="term" value="F:pyridoxal phosphate binding"/>
    <property type="evidence" value="ECO:0007669"/>
    <property type="project" value="InterPro"/>
</dbReference>
<protein>
    <recommendedName>
        <fullName evidence="11">Alpha-1,4 glucan phosphorylase</fullName>
        <ecNumber evidence="11">2.4.1.1</ecNumber>
    </recommendedName>
</protein>
<dbReference type="Proteomes" id="UP000187404">
    <property type="component" value="Unassembled WGS sequence"/>
</dbReference>
<dbReference type="EMBL" id="MJIE01000001">
    <property type="protein sequence ID" value="OLR56885.1"/>
    <property type="molecule type" value="Genomic_DNA"/>
</dbReference>
<reference evidence="12 13" key="1">
    <citation type="journal article" date="2016" name="Appl. Environ. Microbiol.">
        <title>Function and Phylogeny of Bacterial Butyryl Coenzyme A:Acetate Transferases and Their Diversity in the Proximal Colon of Swine.</title>
        <authorList>
            <person name="Trachsel J."/>
            <person name="Bayles D.O."/>
            <person name="Looft T."/>
            <person name="Levine U.Y."/>
            <person name="Allen H.K."/>
        </authorList>
    </citation>
    <scope>NUCLEOTIDE SEQUENCE [LARGE SCALE GENOMIC DNA]</scope>
    <source>
        <strain evidence="12 13">68-3-10</strain>
    </source>
</reference>
<keyword evidence="6 11" id="KW-0808">Transferase</keyword>
<evidence type="ECO:0000313" key="12">
    <source>
        <dbReference type="EMBL" id="OLR56885.1"/>
    </source>
</evidence>
<comment type="caution">
    <text evidence="12">The sequence shown here is derived from an EMBL/GenBank/DDBJ whole genome shotgun (WGS) entry which is preliminary data.</text>
</comment>
<feature type="modified residue" description="N6-(pyridoxal phosphate)lysine" evidence="10">
    <location>
        <position position="660"/>
    </location>
</feature>
<accession>A0A1Q9JL82</accession>
<dbReference type="PIRSF" id="PIRSF000460">
    <property type="entry name" value="Pprylas_GlgP"/>
    <property type="match status" value="1"/>
</dbReference>
<comment type="cofactor">
    <cofactor evidence="2 11">
        <name>pyridoxal 5'-phosphate</name>
        <dbReference type="ChEBI" id="CHEBI:597326"/>
    </cofactor>
</comment>
<dbReference type="PANTHER" id="PTHR11468:SF3">
    <property type="entry name" value="GLYCOGEN PHOSPHORYLASE, LIVER FORM"/>
    <property type="match status" value="1"/>
</dbReference>
<gene>
    <name evidence="12" type="ORF">BHK98_00890</name>
</gene>
<evidence type="ECO:0000313" key="13">
    <source>
        <dbReference type="Proteomes" id="UP000187404"/>
    </source>
</evidence>
<evidence type="ECO:0000256" key="4">
    <source>
        <dbReference type="ARBA" id="ARBA00022533"/>
    </source>
</evidence>
<dbReference type="STRING" id="1261640.BHK98_00890"/>
<comment type="function">
    <text evidence="9">Phosphorylase is an important allosteric enzyme in carbohydrate metabolism. Enzymes from different sources differ in their regulatory mechanisms and in their natural substrates. However, all known phosphorylases share catalytic and structural properties.</text>
</comment>
<comment type="catalytic activity">
    <reaction evidence="1 11">
        <text>[(1-&gt;4)-alpha-D-glucosyl](n) + phosphate = [(1-&gt;4)-alpha-D-glucosyl](n-1) + alpha-D-glucose 1-phosphate</text>
        <dbReference type="Rhea" id="RHEA:41732"/>
        <dbReference type="Rhea" id="RHEA-COMP:9584"/>
        <dbReference type="Rhea" id="RHEA-COMP:9586"/>
        <dbReference type="ChEBI" id="CHEBI:15444"/>
        <dbReference type="ChEBI" id="CHEBI:43474"/>
        <dbReference type="ChEBI" id="CHEBI:58601"/>
        <dbReference type="EC" id="2.4.1.1"/>
    </reaction>
</comment>
<organism evidence="12 13">
    <name type="scientific">Hornefia porci</name>
    <dbReference type="NCBI Taxonomy" id="2652292"/>
    <lineage>
        <taxon>Bacteria</taxon>
        <taxon>Bacillati</taxon>
        <taxon>Bacillota</taxon>
        <taxon>Clostridia</taxon>
        <taxon>Peptostreptococcales</taxon>
        <taxon>Anaerovoracaceae</taxon>
        <taxon>Hornefia</taxon>
    </lineage>
</organism>